<keyword evidence="3 8" id="KW-0540">Nuclease</keyword>
<feature type="binding site" evidence="8">
    <location>
        <position position="12"/>
    </location>
    <ligand>
        <name>Mg(2+)</name>
        <dbReference type="ChEBI" id="CHEBI:18420"/>
    </ligand>
</feature>
<name>A0A0G1IL71_9BACT</name>
<evidence type="ECO:0000256" key="4">
    <source>
        <dbReference type="ARBA" id="ARBA00022723"/>
    </source>
</evidence>
<keyword evidence="4 8" id="KW-0479">Metal-binding</keyword>
<comment type="cofactor">
    <cofactor evidence="1 8">
        <name>Mg(2+)</name>
        <dbReference type="ChEBI" id="CHEBI:18420"/>
    </cofactor>
</comment>
<keyword evidence="8" id="KW-0800">Toxin</keyword>
<dbReference type="AlphaFoldDB" id="A0A0G1IL71"/>
<feature type="domain" description="PIN" evidence="9">
    <location>
        <begin position="7"/>
        <end position="126"/>
    </location>
</feature>
<dbReference type="HAMAP" id="MF_00265">
    <property type="entry name" value="VapC_Nob1"/>
    <property type="match status" value="1"/>
</dbReference>
<evidence type="ECO:0000256" key="7">
    <source>
        <dbReference type="ARBA" id="ARBA00038093"/>
    </source>
</evidence>
<dbReference type="GO" id="GO:0090729">
    <property type="term" value="F:toxin activity"/>
    <property type="evidence" value="ECO:0007669"/>
    <property type="project" value="UniProtKB-KW"/>
</dbReference>
<evidence type="ECO:0000256" key="6">
    <source>
        <dbReference type="ARBA" id="ARBA00022842"/>
    </source>
</evidence>
<dbReference type="Pfam" id="PF01850">
    <property type="entry name" value="PIN"/>
    <property type="match status" value="1"/>
</dbReference>
<dbReference type="CDD" id="cd09881">
    <property type="entry name" value="PIN_VapC4-5_FitB-like"/>
    <property type="match status" value="1"/>
</dbReference>
<sequence length="135" mass="15132">MTSQERTKYCLDTNFIIELLNGKDNAVLVYEEIKDAPLTITAISSVALFEILRGKEQNQAKIQKFEELRKTLEVLAFGEKEAEEAGQTEKAIHEKGLNIEIDDLLIGATAKTHGAILITNDRGFDSFEGLQLRSY</sequence>
<evidence type="ECO:0000256" key="3">
    <source>
        <dbReference type="ARBA" id="ARBA00022722"/>
    </source>
</evidence>
<evidence type="ECO:0000256" key="8">
    <source>
        <dbReference type="HAMAP-Rule" id="MF_00265"/>
    </source>
</evidence>
<dbReference type="EC" id="3.1.-.-" evidence="8"/>
<organism evidence="10 11">
    <name type="scientific">Candidatus Giovannonibacteria bacterium GW2011_GWA1_44_25</name>
    <dbReference type="NCBI Taxonomy" id="1618645"/>
    <lineage>
        <taxon>Bacteria</taxon>
        <taxon>Candidatus Giovannoniibacteriota</taxon>
    </lineage>
</organism>
<comment type="caution">
    <text evidence="10">The sequence shown here is derived from an EMBL/GenBank/DDBJ whole genome shotgun (WGS) entry which is preliminary data.</text>
</comment>
<dbReference type="PANTHER" id="PTHR33653">
    <property type="entry name" value="RIBONUCLEASE VAPC2"/>
    <property type="match status" value="1"/>
</dbReference>
<dbReference type="Proteomes" id="UP000034087">
    <property type="component" value="Unassembled WGS sequence"/>
</dbReference>
<dbReference type="SUPFAM" id="SSF88723">
    <property type="entry name" value="PIN domain-like"/>
    <property type="match status" value="1"/>
</dbReference>
<evidence type="ECO:0000256" key="5">
    <source>
        <dbReference type="ARBA" id="ARBA00022801"/>
    </source>
</evidence>
<dbReference type="GO" id="GO:0004540">
    <property type="term" value="F:RNA nuclease activity"/>
    <property type="evidence" value="ECO:0007669"/>
    <property type="project" value="InterPro"/>
</dbReference>
<dbReference type="InterPro" id="IPR029060">
    <property type="entry name" value="PIN-like_dom_sf"/>
</dbReference>
<dbReference type="GO" id="GO:0016787">
    <property type="term" value="F:hydrolase activity"/>
    <property type="evidence" value="ECO:0007669"/>
    <property type="project" value="UniProtKB-KW"/>
</dbReference>
<dbReference type="PANTHER" id="PTHR33653:SF1">
    <property type="entry name" value="RIBONUCLEASE VAPC2"/>
    <property type="match status" value="1"/>
</dbReference>
<dbReference type="InterPro" id="IPR002716">
    <property type="entry name" value="PIN_dom"/>
</dbReference>
<evidence type="ECO:0000313" key="11">
    <source>
        <dbReference type="Proteomes" id="UP000034087"/>
    </source>
</evidence>
<accession>A0A0G1IL71</accession>
<dbReference type="InterPro" id="IPR022907">
    <property type="entry name" value="VapC_family"/>
</dbReference>
<reference evidence="10 11" key="1">
    <citation type="journal article" date="2015" name="Nature">
        <title>rRNA introns, odd ribosomes, and small enigmatic genomes across a large radiation of phyla.</title>
        <authorList>
            <person name="Brown C.T."/>
            <person name="Hug L.A."/>
            <person name="Thomas B.C."/>
            <person name="Sharon I."/>
            <person name="Castelle C.J."/>
            <person name="Singh A."/>
            <person name="Wilkins M.J."/>
            <person name="Williams K.H."/>
            <person name="Banfield J.F."/>
        </authorList>
    </citation>
    <scope>NUCLEOTIDE SEQUENCE [LARGE SCALE GENOMIC DNA]</scope>
</reference>
<comment type="similarity">
    <text evidence="7 8">Belongs to the PINc/VapC protein family.</text>
</comment>
<evidence type="ECO:0000259" key="9">
    <source>
        <dbReference type="SMART" id="SM00670"/>
    </source>
</evidence>
<dbReference type="InterPro" id="IPR050556">
    <property type="entry name" value="Type_II_TA_system_RNase"/>
</dbReference>
<proteinExistence type="inferred from homology"/>
<dbReference type="SMART" id="SM00670">
    <property type="entry name" value="PINc"/>
    <property type="match status" value="1"/>
</dbReference>
<dbReference type="EMBL" id="LCIR01000010">
    <property type="protein sequence ID" value="KKT59633.1"/>
    <property type="molecule type" value="Genomic_DNA"/>
</dbReference>
<evidence type="ECO:0000256" key="2">
    <source>
        <dbReference type="ARBA" id="ARBA00022649"/>
    </source>
</evidence>
<protein>
    <recommendedName>
        <fullName evidence="8">Ribonuclease VapC</fullName>
        <shortName evidence="8">RNase VapC</shortName>
        <ecNumber evidence="8">3.1.-.-</ecNumber>
    </recommendedName>
    <alternativeName>
        <fullName evidence="8">Toxin VapC</fullName>
    </alternativeName>
</protein>
<feature type="binding site" evidence="8">
    <location>
        <position position="103"/>
    </location>
    <ligand>
        <name>Mg(2+)</name>
        <dbReference type="ChEBI" id="CHEBI:18420"/>
    </ligand>
</feature>
<keyword evidence="6 8" id="KW-0460">Magnesium</keyword>
<gene>
    <name evidence="8" type="primary">vapC</name>
    <name evidence="10" type="ORF">UW53_C0010G0043</name>
</gene>
<dbReference type="Gene3D" id="3.40.50.1010">
    <property type="entry name" value="5'-nuclease"/>
    <property type="match status" value="1"/>
</dbReference>
<comment type="function">
    <text evidence="8">Toxic component of a toxin-antitoxin (TA) system. An RNase.</text>
</comment>
<dbReference type="GO" id="GO:0000287">
    <property type="term" value="F:magnesium ion binding"/>
    <property type="evidence" value="ECO:0007669"/>
    <property type="project" value="UniProtKB-UniRule"/>
</dbReference>
<keyword evidence="2 8" id="KW-1277">Toxin-antitoxin system</keyword>
<evidence type="ECO:0000256" key="1">
    <source>
        <dbReference type="ARBA" id="ARBA00001946"/>
    </source>
</evidence>
<evidence type="ECO:0000313" key="10">
    <source>
        <dbReference type="EMBL" id="KKT59633.1"/>
    </source>
</evidence>
<keyword evidence="5 8" id="KW-0378">Hydrolase</keyword>